<comment type="similarity">
    <text evidence="2">Belongs to the bZIP family. C/EBP subfamily.</text>
</comment>
<dbReference type="EMBL" id="VXBK01006446">
    <property type="protein sequence ID" value="NXN70226.1"/>
    <property type="molecule type" value="Genomic_DNA"/>
</dbReference>
<evidence type="ECO:0000256" key="5">
    <source>
        <dbReference type="ARBA" id="ARBA00023125"/>
    </source>
</evidence>
<evidence type="ECO:0000256" key="6">
    <source>
        <dbReference type="ARBA" id="ARBA00023159"/>
    </source>
</evidence>
<dbReference type="Gene3D" id="1.20.5.170">
    <property type="match status" value="1"/>
</dbReference>
<evidence type="ECO:0000256" key="9">
    <source>
        <dbReference type="SAM" id="MobiDB-lite"/>
    </source>
</evidence>
<dbReference type="GO" id="GO:0000981">
    <property type="term" value="F:DNA-binding transcription factor activity, RNA polymerase II-specific"/>
    <property type="evidence" value="ECO:0007669"/>
    <property type="project" value="TreeGrafter"/>
</dbReference>
<feature type="domain" description="BZIP" evidence="10">
    <location>
        <begin position="87"/>
        <end position="150"/>
    </location>
</feature>
<comment type="subcellular location">
    <subcellularLocation>
        <location evidence="1">Nucleus</location>
    </subcellularLocation>
</comment>
<feature type="compositionally biased region" description="Polar residues" evidence="9">
    <location>
        <begin position="29"/>
        <end position="40"/>
    </location>
</feature>
<dbReference type="InterPro" id="IPR004827">
    <property type="entry name" value="bZIP"/>
</dbReference>
<evidence type="ECO:0000259" key="10">
    <source>
        <dbReference type="PROSITE" id="PS50217"/>
    </source>
</evidence>
<dbReference type="Proteomes" id="UP000571567">
    <property type="component" value="Unassembled WGS sequence"/>
</dbReference>
<proteinExistence type="inferred from homology"/>
<dbReference type="InterPro" id="IPR031106">
    <property type="entry name" value="C/EBP"/>
</dbReference>
<evidence type="ECO:0000256" key="1">
    <source>
        <dbReference type="ARBA" id="ARBA00004123"/>
    </source>
</evidence>
<dbReference type="FunFam" id="1.20.5.170:FF:000028">
    <property type="entry name" value="CCAAT/enhancer-binding protein beta"/>
    <property type="match status" value="1"/>
</dbReference>
<gene>
    <name evidence="11" type="primary">Cebpd</name>
    <name evidence="11" type="ORF">HIMHIM_R02192</name>
</gene>
<evidence type="ECO:0000313" key="11">
    <source>
        <dbReference type="EMBL" id="NXN70226.1"/>
    </source>
</evidence>
<keyword evidence="7" id="KW-0804">Transcription</keyword>
<dbReference type="Pfam" id="PF07716">
    <property type="entry name" value="bZIP_2"/>
    <property type="match status" value="1"/>
</dbReference>
<organism evidence="11 12">
    <name type="scientific">Himantopus himantopus</name>
    <name type="common">Black-winged stilt</name>
    <name type="synonym">Charadrius himantopus</name>
    <dbReference type="NCBI Taxonomy" id="225398"/>
    <lineage>
        <taxon>Eukaryota</taxon>
        <taxon>Metazoa</taxon>
        <taxon>Chordata</taxon>
        <taxon>Craniata</taxon>
        <taxon>Vertebrata</taxon>
        <taxon>Euteleostomi</taxon>
        <taxon>Archelosauria</taxon>
        <taxon>Archosauria</taxon>
        <taxon>Dinosauria</taxon>
        <taxon>Saurischia</taxon>
        <taxon>Theropoda</taxon>
        <taxon>Coelurosauria</taxon>
        <taxon>Aves</taxon>
        <taxon>Neognathae</taxon>
        <taxon>Neoaves</taxon>
        <taxon>Charadriiformes</taxon>
        <taxon>Recurvirostridae</taxon>
        <taxon>Himantopus</taxon>
    </lineage>
</organism>
<feature type="non-terminal residue" evidence="11">
    <location>
        <position position="165"/>
    </location>
</feature>
<keyword evidence="5" id="KW-0238">DNA-binding</keyword>
<dbReference type="PANTHER" id="PTHR23334">
    <property type="entry name" value="CCAAT/ENHANCER BINDING PROTEIN"/>
    <property type="match status" value="1"/>
</dbReference>
<feature type="compositionally biased region" description="Low complexity" evidence="9">
    <location>
        <begin position="19"/>
        <end position="28"/>
    </location>
</feature>
<accession>A0A7L1L6A2</accession>
<reference evidence="11 12" key="1">
    <citation type="submission" date="2019-09" db="EMBL/GenBank/DDBJ databases">
        <title>Bird 10,000 Genomes (B10K) Project - Family phase.</title>
        <authorList>
            <person name="Zhang G."/>
        </authorList>
    </citation>
    <scope>NUCLEOTIDE SEQUENCE [LARGE SCALE GENOMIC DNA]</scope>
    <source>
        <strain evidence="11">B10K-DU-002-13</strain>
        <tissue evidence="11">Muscle</tissue>
    </source>
</reference>
<dbReference type="GO" id="GO:0045595">
    <property type="term" value="P:regulation of cell differentiation"/>
    <property type="evidence" value="ECO:0007669"/>
    <property type="project" value="TreeGrafter"/>
</dbReference>
<evidence type="ECO:0000313" key="12">
    <source>
        <dbReference type="Proteomes" id="UP000571567"/>
    </source>
</evidence>
<keyword evidence="8" id="KW-0539">Nucleus</keyword>
<feature type="compositionally biased region" description="Pro residues" evidence="9">
    <location>
        <begin position="44"/>
        <end position="55"/>
    </location>
</feature>
<dbReference type="AlphaFoldDB" id="A0A7L1L6A2"/>
<dbReference type="PROSITE" id="PS50217">
    <property type="entry name" value="BZIP"/>
    <property type="match status" value="1"/>
</dbReference>
<feature type="non-terminal residue" evidence="11">
    <location>
        <position position="1"/>
    </location>
</feature>
<feature type="region of interest" description="Disordered" evidence="9">
    <location>
        <begin position="1"/>
        <end position="114"/>
    </location>
</feature>
<keyword evidence="4" id="KW-0805">Transcription regulation</keyword>
<dbReference type="SUPFAM" id="SSF57959">
    <property type="entry name" value="Leucine zipper domain"/>
    <property type="match status" value="1"/>
</dbReference>
<feature type="compositionally biased region" description="Basic and acidic residues" evidence="9">
    <location>
        <begin position="81"/>
        <end position="97"/>
    </location>
</feature>
<dbReference type="GO" id="GO:0005634">
    <property type="term" value="C:nucleus"/>
    <property type="evidence" value="ECO:0007669"/>
    <property type="project" value="UniProtKB-SubCell"/>
</dbReference>
<evidence type="ECO:0000256" key="4">
    <source>
        <dbReference type="ARBA" id="ARBA00023015"/>
    </source>
</evidence>
<evidence type="ECO:0000256" key="7">
    <source>
        <dbReference type="ARBA" id="ARBA00023163"/>
    </source>
</evidence>
<dbReference type="PANTHER" id="PTHR23334:SF3">
    <property type="entry name" value="CCAAT_ENHANCER-BINDING PROTEIN DELTA"/>
    <property type="match status" value="1"/>
</dbReference>
<keyword evidence="6" id="KW-0010">Activator</keyword>
<evidence type="ECO:0000256" key="2">
    <source>
        <dbReference type="ARBA" id="ARBA00006951"/>
    </source>
</evidence>
<keyword evidence="12" id="KW-1185">Reference proteome</keyword>
<keyword evidence="3" id="KW-1017">Isopeptide bond</keyword>
<comment type="caution">
    <text evidence="11">The sequence shown here is derived from an EMBL/GenBank/DDBJ whole genome shotgun (WGS) entry which is preliminary data.</text>
</comment>
<dbReference type="SMART" id="SM00338">
    <property type="entry name" value="BRLZ"/>
    <property type="match status" value="1"/>
</dbReference>
<protein>
    <submittedName>
        <fullName evidence="11">CEBPD protein</fullName>
    </submittedName>
</protein>
<dbReference type="OrthoDB" id="10032067at2759"/>
<dbReference type="InterPro" id="IPR046347">
    <property type="entry name" value="bZIP_sf"/>
</dbReference>
<dbReference type="GO" id="GO:0000978">
    <property type="term" value="F:RNA polymerase II cis-regulatory region sequence-specific DNA binding"/>
    <property type="evidence" value="ECO:0007669"/>
    <property type="project" value="TreeGrafter"/>
</dbReference>
<feature type="compositionally biased region" description="Low complexity" evidence="9">
    <location>
        <begin position="56"/>
        <end position="75"/>
    </location>
</feature>
<name>A0A7L1L6A2_HIMHI</name>
<evidence type="ECO:0000256" key="8">
    <source>
        <dbReference type="ARBA" id="ARBA00023242"/>
    </source>
</evidence>
<evidence type="ECO:0000256" key="3">
    <source>
        <dbReference type="ARBA" id="ARBA00022499"/>
    </source>
</evidence>
<dbReference type="GO" id="GO:0006351">
    <property type="term" value="P:DNA-templated transcription"/>
    <property type="evidence" value="ECO:0007669"/>
    <property type="project" value="InterPro"/>
</dbReference>
<sequence>SSTSSCRGALKQEPDWSDSDLSSSLLPSQIATCAQTIMNLSGQPTPPTSPEPPGSSSPSSCSTRSPGPAAAAAAASRGGKKCVDRFSPEYRQRRERNNIAVRKSRDKAKRRNQEMQQKLLELSAENEKLHKKIEQLTRDLTSLRHFFKQLPSASFLQPASGTDCR</sequence>